<keyword evidence="1" id="KW-0812">Transmembrane</keyword>
<dbReference type="EMBL" id="CP030750">
    <property type="protein sequence ID" value="AXA25151.1"/>
    <property type="molecule type" value="Genomic_DNA"/>
</dbReference>
<feature type="transmembrane region" description="Helical" evidence="1">
    <location>
        <begin position="256"/>
        <end position="276"/>
    </location>
</feature>
<dbReference type="Pfam" id="PF12792">
    <property type="entry name" value="CSS-motif"/>
    <property type="match status" value="1"/>
</dbReference>
<keyword evidence="1" id="KW-0472">Membrane</keyword>
<keyword evidence="1" id="KW-1133">Transmembrane helix</keyword>
<evidence type="ECO:0000256" key="1">
    <source>
        <dbReference type="SAM" id="Phobius"/>
    </source>
</evidence>
<protein>
    <recommendedName>
        <fullName evidence="2">Putative cyclic diguanylate phosphodiesterase CSS motif-containing domain-containing protein</fullName>
    </recommendedName>
</protein>
<feature type="domain" description="Putative cyclic diguanylate phosphodiesterase CSS motif-containing" evidence="2">
    <location>
        <begin position="66"/>
        <end position="246"/>
    </location>
</feature>
<feature type="transmembrane region" description="Helical" evidence="1">
    <location>
        <begin position="37"/>
        <end position="57"/>
    </location>
</feature>
<proteinExistence type="predicted"/>
<evidence type="ECO:0000313" key="3">
    <source>
        <dbReference type="EMBL" id="AXA25151.1"/>
    </source>
</evidence>
<organism evidence="3 4">
    <name type="scientific">Pseudomonas putida</name>
    <name type="common">Arthrobacter siderocapsulatus</name>
    <dbReference type="NCBI Taxonomy" id="303"/>
    <lineage>
        <taxon>Bacteria</taxon>
        <taxon>Pseudomonadati</taxon>
        <taxon>Pseudomonadota</taxon>
        <taxon>Gammaproteobacteria</taxon>
        <taxon>Pseudomonadales</taxon>
        <taxon>Pseudomonadaceae</taxon>
        <taxon>Pseudomonas</taxon>
    </lineage>
</organism>
<name>A0AAD0L7F9_PSEPU</name>
<evidence type="ECO:0000313" key="4">
    <source>
        <dbReference type="Proteomes" id="UP000251617"/>
    </source>
</evidence>
<sequence length="291" mass="32747">MTYSVTRYARASFFIHQNDREKSMSISRYLNHRVTNLMLSVLIGTTPVISGLVVMDYQMHRQLEKKSKVSIEEAVFAIDRVLDSLHGAALQAQPLSTQPCSEVQQELENQARRNPRIHSLVLTRNDIGFCSSLGTKPLYTPHFAKGEYLQLNMNSPTIPNGILVEYRLVANNHSVIASTYGLELRNELRGFKDGVVLELEFGGLYISANGDSRNEVRPSLSEFSQSGVSEKYGYLVRAGYPDGFTARESQYIRTNIMPSLVLIGLFTSVLVLWSLLRKQYPVKGVLPVIDR</sequence>
<evidence type="ECO:0000259" key="2">
    <source>
        <dbReference type="Pfam" id="PF12792"/>
    </source>
</evidence>
<accession>A0AAD0L7F9</accession>
<dbReference type="InterPro" id="IPR024744">
    <property type="entry name" value="CSS-motif_dom"/>
</dbReference>
<dbReference type="Proteomes" id="UP000251617">
    <property type="component" value="Chromosome"/>
</dbReference>
<dbReference type="AlphaFoldDB" id="A0AAD0L7F9"/>
<reference evidence="3 4" key="1">
    <citation type="submission" date="2018-06" db="EMBL/GenBank/DDBJ databases">
        <title>The genome of Pseudomonas putida NX-1, a lignin degrader.</title>
        <authorList>
            <person name="Xu Z."/>
        </authorList>
    </citation>
    <scope>NUCLEOTIDE SEQUENCE [LARGE SCALE GENOMIC DNA]</scope>
    <source>
        <strain evidence="3 4">NX-1</strain>
    </source>
</reference>
<gene>
    <name evidence="3" type="ORF">C1S65_13875</name>
</gene>